<dbReference type="Proteomes" id="UP000006362">
    <property type="component" value="Chromosome"/>
</dbReference>
<dbReference type="AlphaFoldDB" id="E8T1W7"/>
<keyword evidence="3" id="KW-1185">Reference proteome</keyword>
<dbReference type="eggNOG" id="COG3031">
    <property type="taxonomic scope" value="Bacteria"/>
</dbReference>
<reference evidence="2" key="1">
    <citation type="submission" date="2011-01" db="EMBL/GenBank/DDBJ databases">
        <title>Complete sequence of chromosome of Thermovibrio ammonificans HB-1.</title>
        <authorList>
            <consortium name="US DOE Joint Genome Institute"/>
            <person name="Lucas S."/>
            <person name="Copeland A."/>
            <person name="Lapidus A."/>
            <person name="Cheng J.-F."/>
            <person name="Goodwin L."/>
            <person name="Pitluck S."/>
            <person name="Davenport K."/>
            <person name="Detter J.C."/>
            <person name="Han C."/>
            <person name="Tapia R."/>
            <person name="Land M."/>
            <person name="Hauser L."/>
            <person name="Kyrpides N."/>
            <person name="Ivanova N."/>
            <person name="Ovchinnikova G."/>
            <person name="Vetriani C."/>
            <person name="Woyke T."/>
        </authorList>
    </citation>
    <scope>NUCLEOTIDE SEQUENCE [LARGE SCALE GENOMIC DNA]</scope>
    <source>
        <strain evidence="2">HB-1</strain>
    </source>
</reference>
<dbReference type="SUPFAM" id="SSF50156">
    <property type="entry name" value="PDZ domain-like"/>
    <property type="match status" value="1"/>
</dbReference>
<dbReference type="InterPro" id="IPR001478">
    <property type="entry name" value="PDZ"/>
</dbReference>
<dbReference type="OrthoDB" id="11734at2"/>
<dbReference type="Gene3D" id="2.30.42.10">
    <property type="match status" value="1"/>
</dbReference>
<dbReference type="HOGENOM" id="CLU_1041025_0_0_0"/>
<dbReference type="InterPro" id="IPR036034">
    <property type="entry name" value="PDZ_sf"/>
</dbReference>
<organism evidence="2 3">
    <name type="scientific">Thermovibrio ammonificans (strain DSM 15698 / JCM 12110 / HB-1)</name>
    <dbReference type="NCBI Taxonomy" id="648996"/>
    <lineage>
        <taxon>Bacteria</taxon>
        <taxon>Pseudomonadati</taxon>
        <taxon>Aquificota</taxon>
        <taxon>Aquificia</taxon>
        <taxon>Desulfurobacteriales</taxon>
        <taxon>Desulfurobacteriaceae</taxon>
        <taxon>Thermovibrio</taxon>
    </lineage>
</organism>
<dbReference type="EMBL" id="CP002444">
    <property type="protein sequence ID" value="ADU96862.1"/>
    <property type="molecule type" value="Genomic_DNA"/>
</dbReference>
<evidence type="ECO:0000313" key="2">
    <source>
        <dbReference type="EMBL" id="ADU96862.1"/>
    </source>
</evidence>
<dbReference type="STRING" id="648996.Theam_0895"/>
<evidence type="ECO:0000259" key="1">
    <source>
        <dbReference type="SMART" id="SM00228"/>
    </source>
</evidence>
<dbReference type="Gene3D" id="2.30.30.830">
    <property type="match status" value="1"/>
</dbReference>
<accession>E8T1W7</accession>
<name>E8T1W7_THEA1</name>
<dbReference type="SMART" id="SM00228">
    <property type="entry name" value="PDZ"/>
    <property type="match status" value="1"/>
</dbReference>
<protein>
    <submittedName>
        <fullName evidence="2">General secretion pathway protein C</fullName>
    </submittedName>
</protein>
<evidence type="ECO:0000313" key="3">
    <source>
        <dbReference type="Proteomes" id="UP000006362"/>
    </source>
</evidence>
<sequence length="274" mass="30458">MQLKSETTLNLLLVALLAFSVAYFLSSLALLKLPPCFHLNLSLKTPATKLPTYDYMVAREGFFKPKKKTAVARPQPVKRKEVFTLAGYSLKGTVVCGQCGHSIAILAAPDGRTVVLSVGSNLKNYTLKAVYPDKAVFESGGREVVLRLFKKEQQTAHSRPVNTLSPQPLTSSTLQYKVSRKEIISQISSGDFLRYINIVPTKNPPGLRVNYVNPRSFIYKLGIRPGDIITSINGIEIRTPEDSFSAFEQLKNADTVTVTVLRRGKELKLHYEIE</sequence>
<gene>
    <name evidence="2" type="ordered locus">Theam_0895</name>
</gene>
<proteinExistence type="predicted"/>
<dbReference type="Pfam" id="PF13180">
    <property type="entry name" value="PDZ_2"/>
    <property type="match status" value="1"/>
</dbReference>
<dbReference type="RefSeq" id="WP_013537648.1">
    <property type="nucleotide sequence ID" value="NC_014926.1"/>
</dbReference>
<feature type="domain" description="PDZ" evidence="1">
    <location>
        <begin position="192"/>
        <end position="264"/>
    </location>
</feature>
<dbReference type="KEGG" id="tam:Theam_0895"/>